<evidence type="ECO:0000256" key="3">
    <source>
        <dbReference type="ARBA" id="ARBA00022448"/>
    </source>
</evidence>
<comment type="similarity">
    <text evidence="2">Belongs to the AzlC family.</text>
</comment>
<keyword evidence="5 8" id="KW-0812">Transmembrane</keyword>
<protein>
    <submittedName>
        <fullName evidence="9">4-azaleucine resistance transporter AzlC</fullName>
    </submittedName>
</protein>
<evidence type="ECO:0000313" key="9">
    <source>
        <dbReference type="EMBL" id="PXW86997.1"/>
    </source>
</evidence>
<evidence type="ECO:0000313" key="10">
    <source>
        <dbReference type="Proteomes" id="UP000247978"/>
    </source>
</evidence>
<gene>
    <name evidence="9" type="ORF">DFR56_10665</name>
</gene>
<feature type="transmembrane region" description="Helical" evidence="8">
    <location>
        <begin position="172"/>
        <end position="189"/>
    </location>
</feature>
<evidence type="ECO:0000256" key="6">
    <source>
        <dbReference type="ARBA" id="ARBA00022989"/>
    </source>
</evidence>
<dbReference type="InterPro" id="IPR011606">
    <property type="entry name" value="Brnchd-chn_aa_trnsp_permease"/>
</dbReference>
<keyword evidence="6 8" id="KW-1133">Transmembrane helix</keyword>
<dbReference type="Pfam" id="PF03591">
    <property type="entry name" value="AzlC"/>
    <property type="match status" value="1"/>
</dbReference>
<evidence type="ECO:0000256" key="1">
    <source>
        <dbReference type="ARBA" id="ARBA00004651"/>
    </source>
</evidence>
<dbReference type="GO" id="GO:0005886">
    <property type="term" value="C:plasma membrane"/>
    <property type="evidence" value="ECO:0007669"/>
    <property type="project" value="UniProtKB-SubCell"/>
</dbReference>
<dbReference type="PANTHER" id="PTHR34979:SF1">
    <property type="entry name" value="INNER MEMBRANE PROTEIN YGAZ"/>
    <property type="match status" value="1"/>
</dbReference>
<feature type="transmembrane region" description="Helical" evidence="8">
    <location>
        <begin position="218"/>
        <end position="237"/>
    </location>
</feature>
<feature type="transmembrane region" description="Helical" evidence="8">
    <location>
        <begin position="21"/>
        <end position="43"/>
    </location>
</feature>
<dbReference type="AlphaFoldDB" id="A0A2V3VYB1"/>
<evidence type="ECO:0000256" key="8">
    <source>
        <dbReference type="SAM" id="Phobius"/>
    </source>
</evidence>
<keyword evidence="4" id="KW-1003">Cell membrane</keyword>
<comment type="caution">
    <text evidence="9">The sequence shown here is derived from an EMBL/GenBank/DDBJ whole genome shotgun (WGS) entry which is preliminary data.</text>
</comment>
<sequence>MRQASKRQGDSQSMYMIQKGIQVGFPIILGYIPVALTYGVLASQSGMSLLDLTLMSALVYAGASQFMGVNMMAASASAIEIVVATFVLNFRHFIMSLSFMNEIRDRVSLKGRVGLSLGLTDETFAVASMNKEKAEEEKGVFFYATIYMAAYLSWVIGSFVGGLLGEVIPERLSQSMGIALYAMFIGLLIPSVKKEIKFGFIAIIAMLINVIANQFVSSGWAIVLGTVFGGLTGVYFLKEKQQ</sequence>
<dbReference type="EMBL" id="QJJQ01000006">
    <property type="protein sequence ID" value="PXW86997.1"/>
    <property type="molecule type" value="Genomic_DNA"/>
</dbReference>
<feature type="transmembrane region" description="Helical" evidence="8">
    <location>
        <begin position="140"/>
        <end position="160"/>
    </location>
</feature>
<evidence type="ECO:0000256" key="4">
    <source>
        <dbReference type="ARBA" id="ARBA00022475"/>
    </source>
</evidence>
<evidence type="ECO:0000256" key="5">
    <source>
        <dbReference type="ARBA" id="ARBA00022692"/>
    </source>
</evidence>
<name>A0A2V3VYB1_9BACI</name>
<keyword evidence="7 8" id="KW-0472">Membrane</keyword>
<feature type="transmembrane region" description="Helical" evidence="8">
    <location>
        <begin position="196"/>
        <end position="212"/>
    </location>
</feature>
<dbReference type="GO" id="GO:1903785">
    <property type="term" value="P:L-valine transmembrane transport"/>
    <property type="evidence" value="ECO:0007669"/>
    <property type="project" value="TreeGrafter"/>
</dbReference>
<evidence type="ECO:0000256" key="2">
    <source>
        <dbReference type="ARBA" id="ARBA00010735"/>
    </source>
</evidence>
<reference evidence="9 10" key="1">
    <citation type="submission" date="2018-05" db="EMBL/GenBank/DDBJ databases">
        <title>Genomic Encyclopedia of Type Strains, Phase IV (KMG-IV): sequencing the most valuable type-strain genomes for metagenomic binning, comparative biology and taxonomic classification.</title>
        <authorList>
            <person name="Goeker M."/>
        </authorList>
    </citation>
    <scope>NUCLEOTIDE SEQUENCE [LARGE SCALE GENOMIC DNA]</scope>
    <source>
        <strain evidence="9 10">DSM 28556</strain>
    </source>
</reference>
<keyword evidence="10" id="KW-1185">Reference proteome</keyword>
<comment type="subcellular location">
    <subcellularLocation>
        <location evidence="1">Cell membrane</location>
        <topology evidence="1">Multi-pass membrane protein</topology>
    </subcellularLocation>
</comment>
<dbReference type="PANTHER" id="PTHR34979">
    <property type="entry name" value="INNER MEMBRANE PROTEIN YGAZ"/>
    <property type="match status" value="1"/>
</dbReference>
<keyword evidence="3" id="KW-0813">Transport</keyword>
<evidence type="ECO:0000256" key="7">
    <source>
        <dbReference type="ARBA" id="ARBA00023136"/>
    </source>
</evidence>
<accession>A0A2V3VYB1</accession>
<organism evidence="9 10">
    <name type="scientific">Pseudogracilibacillus auburnensis</name>
    <dbReference type="NCBI Taxonomy" id="1494959"/>
    <lineage>
        <taxon>Bacteria</taxon>
        <taxon>Bacillati</taxon>
        <taxon>Bacillota</taxon>
        <taxon>Bacilli</taxon>
        <taxon>Bacillales</taxon>
        <taxon>Bacillaceae</taxon>
        <taxon>Pseudogracilibacillus</taxon>
    </lineage>
</organism>
<feature type="transmembrane region" description="Helical" evidence="8">
    <location>
        <begin position="63"/>
        <end position="90"/>
    </location>
</feature>
<dbReference type="Proteomes" id="UP000247978">
    <property type="component" value="Unassembled WGS sequence"/>
</dbReference>
<proteinExistence type="inferred from homology"/>